<dbReference type="Proteomes" id="UP000604046">
    <property type="component" value="Unassembled WGS sequence"/>
</dbReference>
<dbReference type="InterPro" id="IPR036865">
    <property type="entry name" value="CRAL-TRIO_dom_sf"/>
</dbReference>
<dbReference type="OrthoDB" id="1434354at2759"/>
<protein>
    <recommendedName>
        <fullName evidence="1">CRAL-TRIO domain-containing protein</fullName>
    </recommendedName>
</protein>
<dbReference type="InterPro" id="IPR011074">
    <property type="entry name" value="CRAL/TRIO_N_dom"/>
</dbReference>
<dbReference type="PANTHER" id="PTHR23324">
    <property type="entry name" value="SEC14 RELATED PROTEIN"/>
    <property type="match status" value="1"/>
</dbReference>
<organism evidence="2 3">
    <name type="scientific">Symbiodinium natans</name>
    <dbReference type="NCBI Taxonomy" id="878477"/>
    <lineage>
        <taxon>Eukaryota</taxon>
        <taxon>Sar</taxon>
        <taxon>Alveolata</taxon>
        <taxon>Dinophyceae</taxon>
        <taxon>Suessiales</taxon>
        <taxon>Symbiodiniaceae</taxon>
        <taxon>Symbiodinium</taxon>
    </lineage>
</organism>
<keyword evidence="3" id="KW-1185">Reference proteome</keyword>
<dbReference type="SMART" id="SM01100">
    <property type="entry name" value="CRAL_TRIO_N"/>
    <property type="match status" value="1"/>
</dbReference>
<sequence length="405" mass="45689">MAASATWFDWFRCCSEREAAAEAADSDESLTALAREGKEAAEWQIVQKGVEQGEFLRLLHLRSRLRDCDDHPACRWQALSRQPQTLLRFLRARNGDLPKAEVMFRAMLEWRHAFKVDEKVRQWKEELDQQSTQRSIEMRRYETDVELCRDRHGVPVRLVRTSVADVQGLVREFGKELVLIDTMMRMERAHEEIRRAMFDTEVVIGGQLQIIDMGDYGKYGVPNLTSRLFSSLKIAAEISQITDANYPETVRRAFIIRLGSCTSTAWRYCIQPLLPERTQNKLVPCGPKASSWTDRLGAELDLAALPAFLREDSDAAFKAATPCGGMVPAGLAGRDQGQWHVEPTVVKKKPSSLRHNGPTSTLFRHFILSSKSDMHGTVCARIQLMFFGVIALAAGALAVEPVTIL</sequence>
<comment type="caution">
    <text evidence="2">The sequence shown here is derived from an EMBL/GenBank/DDBJ whole genome shotgun (WGS) entry which is preliminary data.</text>
</comment>
<accession>A0A812LJ08</accession>
<evidence type="ECO:0000313" key="2">
    <source>
        <dbReference type="EMBL" id="CAE7245050.1"/>
    </source>
</evidence>
<gene>
    <name evidence="2" type="ORF">SNAT2548_LOCUS11524</name>
</gene>
<dbReference type="EMBL" id="CAJNDS010001040">
    <property type="protein sequence ID" value="CAE7245050.1"/>
    <property type="molecule type" value="Genomic_DNA"/>
</dbReference>
<dbReference type="PROSITE" id="PS50191">
    <property type="entry name" value="CRAL_TRIO"/>
    <property type="match status" value="1"/>
</dbReference>
<dbReference type="PANTHER" id="PTHR23324:SF83">
    <property type="entry name" value="SEC14-LIKE PROTEIN 2"/>
    <property type="match status" value="1"/>
</dbReference>
<dbReference type="InterPro" id="IPR001251">
    <property type="entry name" value="CRAL-TRIO_dom"/>
</dbReference>
<dbReference type="SMART" id="SM00516">
    <property type="entry name" value="SEC14"/>
    <property type="match status" value="1"/>
</dbReference>
<evidence type="ECO:0000313" key="3">
    <source>
        <dbReference type="Proteomes" id="UP000604046"/>
    </source>
</evidence>
<dbReference type="Gene3D" id="3.40.525.10">
    <property type="entry name" value="CRAL-TRIO lipid binding domain"/>
    <property type="match status" value="1"/>
</dbReference>
<dbReference type="SUPFAM" id="SSF52087">
    <property type="entry name" value="CRAL/TRIO domain"/>
    <property type="match status" value="1"/>
</dbReference>
<reference evidence="2" key="1">
    <citation type="submission" date="2021-02" db="EMBL/GenBank/DDBJ databases">
        <authorList>
            <person name="Dougan E. K."/>
            <person name="Rhodes N."/>
            <person name="Thang M."/>
            <person name="Chan C."/>
        </authorList>
    </citation>
    <scope>NUCLEOTIDE SEQUENCE</scope>
</reference>
<dbReference type="InterPro" id="IPR051064">
    <property type="entry name" value="SEC14/CRAL-TRIO_domain"/>
</dbReference>
<name>A0A812LJ08_9DINO</name>
<dbReference type="CDD" id="cd00170">
    <property type="entry name" value="SEC14"/>
    <property type="match status" value="1"/>
</dbReference>
<dbReference type="Pfam" id="PF03765">
    <property type="entry name" value="CRAL_TRIO_N"/>
    <property type="match status" value="1"/>
</dbReference>
<dbReference type="InterPro" id="IPR036273">
    <property type="entry name" value="CRAL/TRIO_N_dom_sf"/>
</dbReference>
<dbReference type="GO" id="GO:0005737">
    <property type="term" value="C:cytoplasm"/>
    <property type="evidence" value="ECO:0007669"/>
    <property type="project" value="TreeGrafter"/>
</dbReference>
<feature type="domain" description="CRAL-TRIO" evidence="1">
    <location>
        <begin position="133"/>
        <end position="317"/>
    </location>
</feature>
<proteinExistence type="predicted"/>
<evidence type="ECO:0000259" key="1">
    <source>
        <dbReference type="PROSITE" id="PS50191"/>
    </source>
</evidence>
<dbReference type="Pfam" id="PF00650">
    <property type="entry name" value="CRAL_TRIO"/>
    <property type="match status" value="1"/>
</dbReference>
<dbReference type="AlphaFoldDB" id="A0A812LJ08"/>
<dbReference type="SUPFAM" id="SSF46938">
    <property type="entry name" value="CRAL/TRIO N-terminal domain"/>
    <property type="match status" value="1"/>
</dbReference>